<proteinExistence type="predicted"/>
<dbReference type="PANTHER" id="PTHR21503:SF52">
    <property type="entry name" value="F-BOX DOMAIN-CONTAINING PROTEIN"/>
    <property type="match status" value="1"/>
</dbReference>
<dbReference type="RefSeq" id="XP_003097064.2">
    <property type="nucleotide sequence ID" value="XM_003097016.2"/>
</dbReference>
<dbReference type="GeneID" id="9827717"/>
<dbReference type="Pfam" id="PF00646">
    <property type="entry name" value="F-box"/>
    <property type="match status" value="1"/>
</dbReference>
<dbReference type="Proteomes" id="UP000483820">
    <property type="component" value="Chromosome I"/>
</dbReference>
<organism evidence="2 3">
    <name type="scientific">Caenorhabditis remanei</name>
    <name type="common">Caenorhabditis vulgaris</name>
    <dbReference type="NCBI Taxonomy" id="31234"/>
    <lineage>
        <taxon>Eukaryota</taxon>
        <taxon>Metazoa</taxon>
        <taxon>Ecdysozoa</taxon>
        <taxon>Nematoda</taxon>
        <taxon>Chromadorea</taxon>
        <taxon>Rhabditida</taxon>
        <taxon>Rhabditina</taxon>
        <taxon>Rhabditomorpha</taxon>
        <taxon>Rhabditoidea</taxon>
        <taxon>Rhabditidae</taxon>
        <taxon>Peloderinae</taxon>
        <taxon>Caenorhabditis</taxon>
    </lineage>
</organism>
<dbReference type="CTD" id="9827717"/>
<dbReference type="InterPro" id="IPR012885">
    <property type="entry name" value="F-box_Sdz-33"/>
</dbReference>
<reference evidence="2 3" key="1">
    <citation type="submission" date="2019-12" db="EMBL/GenBank/DDBJ databases">
        <title>Chromosome-level assembly of the Caenorhabditis remanei genome.</title>
        <authorList>
            <person name="Teterina A.A."/>
            <person name="Willis J.H."/>
            <person name="Phillips P.C."/>
        </authorList>
    </citation>
    <scope>NUCLEOTIDE SEQUENCE [LARGE SCALE GENOMIC DNA]</scope>
    <source>
        <strain evidence="2 3">PX506</strain>
        <tissue evidence="2">Whole organism</tissue>
    </source>
</reference>
<evidence type="ECO:0000313" key="3">
    <source>
        <dbReference type="Proteomes" id="UP000483820"/>
    </source>
</evidence>
<dbReference type="KEGG" id="crq:GCK72_003141"/>
<comment type="caution">
    <text evidence="2">The sequence shown here is derived from an EMBL/GenBank/DDBJ whole genome shotgun (WGS) entry which is preliminary data.</text>
</comment>
<evidence type="ECO:0000259" key="1">
    <source>
        <dbReference type="PROSITE" id="PS50181"/>
    </source>
</evidence>
<dbReference type="EMBL" id="WUAV01000001">
    <property type="protein sequence ID" value="KAF1771315.1"/>
    <property type="molecule type" value="Genomic_DNA"/>
</dbReference>
<gene>
    <name evidence="2" type="ORF">GCK72_003141</name>
</gene>
<accession>A0A6A5HUM1</accession>
<feature type="domain" description="F-box" evidence="1">
    <location>
        <begin position="4"/>
        <end position="50"/>
    </location>
</feature>
<sequence>MSSSFPLLHLPGVVLWEIFKSLSIGEKIQLSLCSKKVSIQINSARLYSQKVIVDLDFLYQKIRVHSENNRDIFDIFIFPNSGMISDSNMQQFSIECCTVRVFSIPMGIKLFWKNYPKGFLPVIQHLLKMLQCKISTEIDCYFSDLFEPTISKLFDLQQEFKTLTIKGQNLQIFNNLRLVEDLTISSSFDPGFKPVFTSWPQEINIWSSAWFTLEYLFTCTSTRIILDDSSLGNKDLDVILNEWKAGRLPNLEYLYVKSQRISDNGPTILGMNLLELLGKDIQTNDGSKKLVTKLVSQFGYERIEMSVTVF</sequence>
<dbReference type="InterPro" id="IPR001810">
    <property type="entry name" value="F-box_dom"/>
</dbReference>
<dbReference type="PANTHER" id="PTHR21503">
    <property type="entry name" value="F-BOX-CONTAINING HYPOTHETICAL PROTEIN C.ELEGANS"/>
    <property type="match status" value="1"/>
</dbReference>
<protein>
    <recommendedName>
        <fullName evidence="1">F-box domain-containing protein</fullName>
    </recommendedName>
</protein>
<dbReference type="Pfam" id="PF07735">
    <property type="entry name" value="FBA_2"/>
    <property type="match status" value="1"/>
</dbReference>
<dbReference type="PROSITE" id="PS50181">
    <property type="entry name" value="FBOX"/>
    <property type="match status" value="1"/>
</dbReference>
<evidence type="ECO:0000313" key="2">
    <source>
        <dbReference type="EMBL" id="KAF1771315.1"/>
    </source>
</evidence>
<dbReference type="AlphaFoldDB" id="A0A6A5HUM1"/>
<name>A0A6A5HUM1_CAERE</name>